<dbReference type="EMBL" id="KV424038">
    <property type="protein sequence ID" value="KZT53421.1"/>
    <property type="molecule type" value="Genomic_DNA"/>
</dbReference>
<evidence type="ECO:0000313" key="1">
    <source>
        <dbReference type="EMBL" id="KZT53421.1"/>
    </source>
</evidence>
<dbReference type="AlphaFoldDB" id="A0A165DS04"/>
<accession>A0A165DS04</accession>
<organism evidence="1 2">
    <name type="scientific">Calocera cornea HHB12733</name>
    <dbReference type="NCBI Taxonomy" id="1353952"/>
    <lineage>
        <taxon>Eukaryota</taxon>
        <taxon>Fungi</taxon>
        <taxon>Dikarya</taxon>
        <taxon>Basidiomycota</taxon>
        <taxon>Agaricomycotina</taxon>
        <taxon>Dacrymycetes</taxon>
        <taxon>Dacrymycetales</taxon>
        <taxon>Dacrymycetaceae</taxon>
        <taxon>Calocera</taxon>
    </lineage>
</organism>
<reference evidence="1 2" key="1">
    <citation type="journal article" date="2016" name="Mol. Biol. Evol.">
        <title>Comparative Genomics of Early-Diverging Mushroom-Forming Fungi Provides Insights into the Origins of Lignocellulose Decay Capabilities.</title>
        <authorList>
            <person name="Nagy L.G."/>
            <person name="Riley R."/>
            <person name="Tritt A."/>
            <person name="Adam C."/>
            <person name="Daum C."/>
            <person name="Floudas D."/>
            <person name="Sun H."/>
            <person name="Yadav J.S."/>
            <person name="Pangilinan J."/>
            <person name="Larsson K.H."/>
            <person name="Matsuura K."/>
            <person name="Barry K."/>
            <person name="Labutti K."/>
            <person name="Kuo R."/>
            <person name="Ohm R.A."/>
            <person name="Bhattacharya S.S."/>
            <person name="Shirouzu T."/>
            <person name="Yoshinaga Y."/>
            <person name="Martin F.M."/>
            <person name="Grigoriev I.V."/>
            <person name="Hibbett D.S."/>
        </authorList>
    </citation>
    <scope>NUCLEOTIDE SEQUENCE [LARGE SCALE GENOMIC DNA]</scope>
    <source>
        <strain evidence="1 2">HHB12733</strain>
    </source>
</reference>
<proteinExistence type="predicted"/>
<name>A0A165DS04_9BASI</name>
<protein>
    <submittedName>
        <fullName evidence="1">Uncharacterized protein</fullName>
    </submittedName>
</protein>
<dbReference type="InParanoid" id="A0A165DS04"/>
<evidence type="ECO:0000313" key="2">
    <source>
        <dbReference type="Proteomes" id="UP000076842"/>
    </source>
</evidence>
<keyword evidence="2" id="KW-1185">Reference proteome</keyword>
<gene>
    <name evidence="1" type="ORF">CALCODRAFT_486379</name>
</gene>
<dbReference type="Proteomes" id="UP000076842">
    <property type="component" value="Unassembled WGS sequence"/>
</dbReference>
<sequence length="92" mass="10083">MDHFVMKKATGPGPWIGTIAGQLQVASAAIAAAHYNFETYLRKTEEYHREAVAQEYPTPGDVLLGPMVEGGSFVLRANEIAADIIKTNIFFK</sequence>